<protein>
    <recommendedName>
        <fullName evidence="5">PHD-type domain-containing protein</fullName>
    </recommendedName>
</protein>
<dbReference type="InterPro" id="IPR036514">
    <property type="entry name" value="SGNH_hydro_sf"/>
</dbReference>
<name>A0A835L676_SPOEX</name>
<dbReference type="InterPro" id="IPR013083">
    <property type="entry name" value="Znf_RING/FYVE/PHD"/>
</dbReference>
<evidence type="ECO:0000313" key="4">
    <source>
        <dbReference type="Proteomes" id="UP000648187"/>
    </source>
</evidence>
<evidence type="ECO:0008006" key="5">
    <source>
        <dbReference type="Google" id="ProtNLM"/>
    </source>
</evidence>
<gene>
    <name evidence="3" type="ORF">HW555_003464</name>
</gene>
<reference evidence="3" key="1">
    <citation type="submission" date="2020-08" db="EMBL/GenBank/DDBJ databases">
        <title>Spodoptera exigua strain:BAW_Kor-Di-RS1 Genome sequencing and assembly.</title>
        <authorList>
            <person name="Kim J."/>
            <person name="Nam H.Y."/>
            <person name="Kwon M."/>
            <person name="Choi J.H."/>
            <person name="Cho S.R."/>
            <person name="Kim G.-H."/>
        </authorList>
    </citation>
    <scope>NUCLEOTIDE SEQUENCE</scope>
    <source>
        <strain evidence="3">BAW_Kor-Di-RS1</strain>
        <tissue evidence="3">Whole-body</tissue>
    </source>
</reference>
<dbReference type="Gene3D" id="3.30.40.10">
    <property type="entry name" value="Zinc/RING finger domain, C3HC4 (zinc finger)"/>
    <property type="match status" value="1"/>
</dbReference>
<sequence length="449" mass="51331">MSPIGTTIIGNSSRKITSLVICHKCKKKVDIKSTALCSACDNRYELDCDGYPEHTYRLKDSEEKQKWRCKTCIRGKKYGKTDSTSGITLRKKPTVLKTTPPTQQVPNIQSNSTMLTDSHILTECETSNESYITPNKLSRSVDRTVSDMITTSEMKETIDQLTLKLESTENELENVIIENTDLKKHINKLSTEINTLKSLCKSTHIFKNPGSSTKKKKQTTLQQQQQQPSSPFSSTLQDEISEYVRRLEQEIVKLQKKLQIAEQEIALLTERISHGEGVELHNCETDAQASYFASKNAAGAKNKNKLYIISSNCTRGTLPLIEEVFYNQFEYCNYIVPNVTSKDFLRTIRYKLKDFSMNDYCLIFIGEKDIQNGNHADILHNLNYSMKNITHTNIVICTPIYVKGALIHNYKVEFFNNLLLTDIKNNEYAYFFDCNATYRMKCFPTIPGK</sequence>
<feature type="compositionally biased region" description="Low complexity" evidence="2">
    <location>
        <begin position="219"/>
        <end position="235"/>
    </location>
</feature>
<dbReference type="InterPro" id="IPR011011">
    <property type="entry name" value="Znf_FYVE_PHD"/>
</dbReference>
<evidence type="ECO:0000256" key="1">
    <source>
        <dbReference type="SAM" id="Coils"/>
    </source>
</evidence>
<evidence type="ECO:0000256" key="2">
    <source>
        <dbReference type="SAM" id="MobiDB-lite"/>
    </source>
</evidence>
<dbReference type="EMBL" id="JACKWZ010000034">
    <property type="protein sequence ID" value="KAF9420243.1"/>
    <property type="molecule type" value="Genomic_DNA"/>
</dbReference>
<feature type="region of interest" description="Disordered" evidence="2">
    <location>
        <begin position="207"/>
        <end position="235"/>
    </location>
</feature>
<dbReference type="Proteomes" id="UP000648187">
    <property type="component" value="Unassembled WGS sequence"/>
</dbReference>
<proteinExistence type="predicted"/>
<feature type="coiled-coil region" evidence="1">
    <location>
        <begin position="151"/>
        <end position="199"/>
    </location>
</feature>
<dbReference type="SUPFAM" id="SSF57903">
    <property type="entry name" value="FYVE/PHD zinc finger"/>
    <property type="match status" value="1"/>
</dbReference>
<keyword evidence="4" id="KW-1185">Reference proteome</keyword>
<dbReference type="Gene3D" id="3.40.50.1110">
    <property type="entry name" value="SGNH hydrolase"/>
    <property type="match status" value="1"/>
</dbReference>
<keyword evidence="1" id="KW-0175">Coiled coil</keyword>
<organism evidence="3 4">
    <name type="scientific">Spodoptera exigua</name>
    <name type="common">Beet armyworm</name>
    <name type="synonym">Noctua fulgens</name>
    <dbReference type="NCBI Taxonomy" id="7107"/>
    <lineage>
        <taxon>Eukaryota</taxon>
        <taxon>Metazoa</taxon>
        <taxon>Ecdysozoa</taxon>
        <taxon>Arthropoda</taxon>
        <taxon>Hexapoda</taxon>
        <taxon>Insecta</taxon>
        <taxon>Pterygota</taxon>
        <taxon>Neoptera</taxon>
        <taxon>Endopterygota</taxon>
        <taxon>Lepidoptera</taxon>
        <taxon>Glossata</taxon>
        <taxon>Ditrysia</taxon>
        <taxon>Noctuoidea</taxon>
        <taxon>Noctuidae</taxon>
        <taxon>Amphipyrinae</taxon>
        <taxon>Spodoptera</taxon>
    </lineage>
</organism>
<evidence type="ECO:0000313" key="3">
    <source>
        <dbReference type="EMBL" id="KAF9420243.1"/>
    </source>
</evidence>
<accession>A0A835L676</accession>
<feature type="coiled-coil region" evidence="1">
    <location>
        <begin position="237"/>
        <end position="271"/>
    </location>
</feature>
<comment type="caution">
    <text evidence="3">The sequence shown here is derived from an EMBL/GenBank/DDBJ whole genome shotgun (WGS) entry which is preliminary data.</text>
</comment>
<dbReference type="AlphaFoldDB" id="A0A835L676"/>